<evidence type="ECO:0000313" key="2">
    <source>
        <dbReference type="Proteomes" id="UP000000768"/>
    </source>
</evidence>
<evidence type="ECO:0000313" key="1">
    <source>
        <dbReference type="EMBL" id="OQU83189.1"/>
    </source>
</evidence>
<dbReference type="Proteomes" id="UP000000768">
    <property type="component" value="Chromosome 5"/>
</dbReference>
<dbReference type="InParanoid" id="A0A1Z5RHV7"/>
<gene>
    <name evidence="1" type="ORF">SORBI_3005G090401</name>
</gene>
<accession>A0A1Z5RHV7</accession>
<dbReference type="Gramene" id="OQU83189">
    <property type="protein sequence ID" value="OQU83189"/>
    <property type="gene ID" value="SORBI_3005G090401"/>
</dbReference>
<name>A0A1Z5RHV7_SORBI</name>
<sequence>MHYRLHLIQPCRQEVPYQCNNSRTKPTMMK</sequence>
<dbReference type="AlphaFoldDB" id="A0A1Z5RHV7"/>
<reference evidence="1 2" key="1">
    <citation type="journal article" date="2009" name="Nature">
        <title>The Sorghum bicolor genome and the diversification of grasses.</title>
        <authorList>
            <person name="Paterson A.H."/>
            <person name="Bowers J.E."/>
            <person name="Bruggmann R."/>
            <person name="Dubchak I."/>
            <person name="Grimwood J."/>
            <person name="Gundlach H."/>
            <person name="Haberer G."/>
            <person name="Hellsten U."/>
            <person name="Mitros T."/>
            <person name="Poliakov A."/>
            <person name="Schmutz J."/>
            <person name="Spannagl M."/>
            <person name="Tang H."/>
            <person name="Wang X."/>
            <person name="Wicker T."/>
            <person name="Bharti A.K."/>
            <person name="Chapman J."/>
            <person name="Feltus F.A."/>
            <person name="Gowik U."/>
            <person name="Grigoriev I.V."/>
            <person name="Lyons E."/>
            <person name="Maher C.A."/>
            <person name="Martis M."/>
            <person name="Narechania A."/>
            <person name="Otillar R.P."/>
            <person name="Penning B.W."/>
            <person name="Salamov A.A."/>
            <person name="Wang Y."/>
            <person name="Zhang L."/>
            <person name="Carpita N.C."/>
            <person name="Freeling M."/>
            <person name="Gingle A.R."/>
            <person name="Hash C.T."/>
            <person name="Keller B."/>
            <person name="Klein P."/>
            <person name="Kresovich S."/>
            <person name="McCann M.C."/>
            <person name="Ming R."/>
            <person name="Peterson D.G."/>
            <person name="Mehboob-ur-Rahman"/>
            <person name="Ware D."/>
            <person name="Westhoff P."/>
            <person name="Mayer K.F."/>
            <person name="Messing J."/>
            <person name="Rokhsar D.S."/>
        </authorList>
    </citation>
    <scope>NUCLEOTIDE SEQUENCE [LARGE SCALE GENOMIC DNA]</scope>
    <source>
        <strain evidence="2">cv. BTx623</strain>
    </source>
</reference>
<proteinExistence type="predicted"/>
<reference evidence="2" key="2">
    <citation type="journal article" date="2018" name="Plant J.">
        <title>The Sorghum bicolor reference genome: improved assembly, gene annotations, a transcriptome atlas, and signatures of genome organization.</title>
        <authorList>
            <person name="McCormick R.F."/>
            <person name="Truong S.K."/>
            <person name="Sreedasyam A."/>
            <person name="Jenkins J."/>
            <person name="Shu S."/>
            <person name="Sims D."/>
            <person name="Kennedy M."/>
            <person name="Amirebrahimi M."/>
            <person name="Weers B.D."/>
            <person name="McKinley B."/>
            <person name="Mattison A."/>
            <person name="Morishige D.T."/>
            <person name="Grimwood J."/>
            <person name="Schmutz J."/>
            <person name="Mullet J.E."/>
        </authorList>
    </citation>
    <scope>NUCLEOTIDE SEQUENCE [LARGE SCALE GENOMIC DNA]</scope>
    <source>
        <strain evidence="2">cv. BTx623</strain>
    </source>
</reference>
<keyword evidence="2" id="KW-1185">Reference proteome</keyword>
<protein>
    <submittedName>
        <fullName evidence="1">Uncharacterized protein</fullName>
    </submittedName>
</protein>
<dbReference type="EMBL" id="CM000764">
    <property type="protein sequence ID" value="OQU83189.1"/>
    <property type="molecule type" value="Genomic_DNA"/>
</dbReference>
<organism evidence="1 2">
    <name type="scientific">Sorghum bicolor</name>
    <name type="common">Sorghum</name>
    <name type="synonym">Sorghum vulgare</name>
    <dbReference type="NCBI Taxonomy" id="4558"/>
    <lineage>
        <taxon>Eukaryota</taxon>
        <taxon>Viridiplantae</taxon>
        <taxon>Streptophyta</taxon>
        <taxon>Embryophyta</taxon>
        <taxon>Tracheophyta</taxon>
        <taxon>Spermatophyta</taxon>
        <taxon>Magnoliopsida</taxon>
        <taxon>Liliopsida</taxon>
        <taxon>Poales</taxon>
        <taxon>Poaceae</taxon>
        <taxon>PACMAD clade</taxon>
        <taxon>Panicoideae</taxon>
        <taxon>Andropogonodae</taxon>
        <taxon>Andropogoneae</taxon>
        <taxon>Sorghinae</taxon>
        <taxon>Sorghum</taxon>
    </lineage>
</organism>